<reference evidence="3 4" key="1">
    <citation type="submission" date="2024-01" db="EMBL/GenBank/DDBJ databases">
        <title>A draft genome for the cacao thread blight pathogen Marasmiellus scandens.</title>
        <authorList>
            <person name="Baruah I.K."/>
            <person name="Leung J."/>
            <person name="Bukari Y."/>
            <person name="Amoako-Attah I."/>
            <person name="Meinhardt L.W."/>
            <person name="Bailey B.A."/>
            <person name="Cohen S.P."/>
        </authorList>
    </citation>
    <scope>NUCLEOTIDE SEQUENCE [LARGE SCALE GENOMIC DNA]</scope>
    <source>
        <strain evidence="3 4">GH-19</strain>
    </source>
</reference>
<dbReference type="PANTHER" id="PTHR42760:SF121">
    <property type="entry name" value="3-OXOACYL-(ACYL-CARRIER-PROTEIN) REDUCTASE"/>
    <property type="match status" value="1"/>
</dbReference>
<dbReference type="SUPFAM" id="SSF51735">
    <property type="entry name" value="NAD(P)-binding Rossmann-fold domains"/>
    <property type="match status" value="1"/>
</dbReference>
<dbReference type="PRINTS" id="PR00080">
    <property type="entry name" value="SDRFAMILY"/>
</dbReference>
<evidence type="ECO:0000256" key="1">
    <source>
        <dbReference type="ARBA" id="ARBA00006484"/>
    </source>
</evidence>
<gene>
    <name evidence="3" type="ORF">VKT23_008271</name>
</gene>
<dbReference type="Pfam" id="PF13561">
    <property type="entry name" value="adh_short_C2"/>
    <property type="match status" value="1"/>
</dbReference>
<evidence type="ECO:0000313" key="4">
    <source>
        <dbReference type="Proteomes" id="UP001498398"/>
    </source>
</evidence>
<accession>A0ABR1JL10</accession>
<dbReference type="InterPro" id="IPR020904">
    <property type="entry name" value="Sc_DH/Rdtase_CS"/>
</dbReference>
<organism evidence="3 4">
    <name type="scientific">Marasmiellus scandens</name>
    <dbReference type="NCBI Taxonomy" id="2682957"/>
    <lineage>
        <taxon>Eukaryota</taxon>
        <taxon>Fungi</taxon>
        <taxon>Dikarya</taxon>
        <taxon>Basidiomycota</taxon>
        <taxon>Agaricomycotina</taxon>
        <taxon>Agaricomycetes</taxon>
        <taxon>Agaricomycetidae</taxon>
        <taxon>Agaricales</taxon>
        <taxon>Marasmiineae</taxon>
        <taxon>Omphalotaceae</taxon>
        <taxon>Marasmiellus</taxon>
    </lineage>
</organism>
<comment type="similarity">
    <text evidence="1">Belongs to the short-chain dehydrogenases/reductases (SDR) family.</text>
</comment>
<keyword evidence="2" id="KW-0521">NADP</keyword>
<proteinExistence type="inferred from homology"/>
<dbReference type="Proteomes" id="UP001498398">
    <property type="component" value="Unassembled WGS sequence"/>
</dbReference>
<keyword evidence="4" id="KW-1185">Reference proteome</keyword>
<evidence type="ECO:0000313" key="3">
    <source>
        <dbReference type="EMBL" id="KAK7461842.1"/>
    </source>
</evidence>
<dbReference type="EMBL" id="JBANRG010000012">
    <property type="protein sequence ID" value="KAK7461842.1"/>
    <property type="molecule type" value="Genomic_DNA"/>
</dbReference>
<dbReference type="InterPro" id="IPR036291">
    <property type="entry name" value="NAD(P)-bd_dom_sf"/>
</dbReference>
<dbReference type="PRINTS" id="PR00081">
    <property type="entry name" value="GDHRDH"/>
</dbReference>
<comment type="caution">
    <text evidence="3">The sequence shown here is derived from an EMBL/GenBank/DDBJ whole genome shotgun (WGS) entry which is preliminary data.</text>
</comment>
<dbReference type="InterPro" id="IPR002347">
    <property type="entry name" value="SDR_fam"/>
</dbReference>
<evidence type="ECO:0000256" key="2">
    <source>
        <dbReference type="ARBA" id="ARBA00022857"/>
    </source>
</evidence>
<protein>
    <submittedName>
        <fullName evidence="3">Uncharacterized protein</fullName>
    </submittedName>
</protein>
<name>A0ABR1JL10_9AGAR</name>
<sequence length="267" mass="27883">MAAAQSSSNTRIALVTGAGQGIGEAIALRLAKDGLDVAVNDIAANQEKLSAVSGKIAAMGRKSSVHIADVSVEDQVKKLIENVVQKHGGIDVMVANAGIVIVKPLMDTEVEEWDKIFSINARGVFLCYKYAGKQMIAQGRGGRILAASSLAGKMGSFVNYGAYSGTKFAVRAITQAAAAELGRHGITVNAYAPGVIESPMTQYMDQATQKLDGAAPGQVFDEFAKRTLVGYNGTSDDVAGLVSYLASNEARFITGQTVSINGGIFCD</sequence>
<dbReference type="PROSITE" id="PS00061">
    <property type="entry name" value="ADH_SHORT"/>
    <property type="match status" value="1"/>
</dbReference>
<dbReference type="PANTHER" id="PTHR42760">
    <property type="entry name" value="SHORT-CHAIN DEHYDROGENASES/REDUCTASES FAMILY MEMBER"/>
    <property type="match status" value="1"/>
</dbReference>
<dbReference type="Gene3D" id="3.40.50.720">
    <property type="entry name" value="NAD(P)-binding Rossmann-like Domain"/>
    <property type="match status" value="1"/>
</dbReference>